<dbReference type="AlphaFoldDB" id="A0A2P2QN93"/>
<proteinExistence type="predicted"/>
<reference evidence="1" key="1">
    <citation type="submission" date="2018-02" db="EMBL/GenBank/DDBJ databases">
        <title>Rhizophora mucronata_Transcriptome.</title>
        <authorList>
            <person name="Meera S.P."/>
            <person name="Sreeshan A."/>
            <person name="Augustine A."/>
        </authorList>
    </citation>
    <scope>NUCLEOTIDE SEQUENCE</scope>
    <source>
        <tissue evidence="1">Leaf</tissue>
    </source>
</reference>
<dbReference type="EMBL" id="GGEC01087959">
    <property type="protein sequence ID" value="MBX68443.1"/>
    <property type="molecule type" value="Transcribed_RNA"/>
</dbReference>
<name>A0A2P2QN93_RHIMU</name>
<sequence length="26" mass="2834">MHAFLTRALIGDLFLPSCVASYAYCA</sequence>
<organism evidence="1">
    <name type="scientific">Rhizophora mucronata</name>
    <name type="common">Asiatic mangrove</name>
    <dbReference type="NCBI Taxonomy" id="61149"/>
    <lineage>
        <taxon>Eukaryota</taxon>
        <taxon>Viridiplantae</taxon>
        <taxon>Streptophyta</taxon>
        <taxon>Embryophyta</taxon>
        <taxon>Tracheophyta</taxon>
        <taxon>Spermatophyta</taxon>
        <taxon>Magnoliopsida</taxon>
        <taxon>eudicotyledons</taxon>
        <taxon>Gunneridae</taxon>
        <taxon>Pentapetalae</taxon>
        <taxon>rosids</taxon>
        <taxon>fabids</taxon>
        <taxon>Malpighiales</taxon>
        <taxon>Rhizophoraceae</taxon>
        <taxon>Rhizophora</taxon>
    </lineage>
</organism>
<evidence type="ECO:0000313" key="1">
    <source>
        <dbReference type="EMBL" id="MBX68443.1"/>
    </source>
</evidence>
<protein>
    <submittedName>
        <fullName evidence="1">Uncharacterized protein</fullName>
    </submittedName>
</protein>
<accession>A0A2P2QN93</accession>